<dbReference type="SUPFAM" id="SSF49854">
    <property type="entry name" value="Spermadhesin, CUB domain"/>
    <property type="match status" value="1"/>
</dbReference>
<evidence type="ECO:0000313" key="5">
    <source>
        <dbReference type="Proteomes" id="UP001152320"/>
    </source>
</evidence>
<gene>
    <name evidence="4" type="ORF">HOLleu_17450</name>
</gene>
<protein>
    <submittedName>
        <fullName evidence="4">Fibropellin-1</fullName>
    </submittedName>
</protein>
<dbReference type="PROSITE" id="PS01180">
    <property type="entry name" value="CUB"/>
    <property type="match status" value="1"/>
</dbReference>
<feature type="domain" description="CUB" evidence="3">
    <location>
        <begin position="1"/>
        <end position="133"/>
    </location>
</feature>
<dbReference type="AlphaFoldDB" id="A0A9Q1H930"/>
<name>A0A9Q1H930_HOLLE</name>
<sequence>MVVDTPPERFIDPIGTILSPNYPNPSPDRLFSYFYIVQIPEARSIEFVFEEFCTEREKDFLYYGAGNTPSEVAFPLSEGIKVFHGWQTVENDTRKCDHNVPHPFTIAGDSAWFRFDTDQNVMSQGFNLSYTICK</sequence>
<keyword evidence="5" id="KW-1185">Reference proteome</keyword>
<dbReference type="EMBL" id="JAIZAY010000008">
    <property type="protein sequence ID" value="KAJ8036811.1"/>
    <property type="molecule type" value="Genomic_DNA"/>
</dbReference>
<comment type="caution">
    <text evidence="2">Lacks conserved residue(s) required for the propagation of feature annotation.</text>
</comment>
<dbReference type="Proteomes" id="UP001152320">
    <property type="component" value="Chromosome 8"/>
</dbReference>
<evidence type="ECO:0000259" key="3">
    <source>
        <dbReference type="PROSITE" id="PS01180"/>
    </source>
</evidence>
<evidence type="ECO:0000256" key="1">
    <source>
        <dbReference type="ARBA" id="ARBA00023157"/>
    </source>
</evidence>
<comment type="caution">
    <text evidence="4">The sequence shown here is derived from an EMBL/GenBank/DDBJ whole genome shotgun (WGS) entry which is preliminary data.</text>
</comment>
<dbReference type="PANTHER" id="PTHR24255:SF31">
    <property type="entry name" value="CUBILIN-LIKE PROTEIN"/>
    <property type="match status" value="1"/>
</dbReference>
<dbReference type="GO" id="GO:0004252">
    <property type="term" value="F:serine-type endopeptidase activity"/>
    <property type="evidence" value="ECO:0007669"/>
    <property type="project" value="TreeGrafter"/>
</dbReference>
<dbReference type="OrthoDB" id="5804959at2759"/>
<dbReference type="PANTHER" id="PTHR24255">
    <property type="entry name" value="COMPLEMENT COMPONENT 1, S SUBCOMPONENT-RELATED"/>
    <property type="match status" value="1"/>
</dbReference>
<keyword evidence="1" id="KW-1015">Disulfide bond</keyword>
<dbReference type="CDD" id="cd00041">
    <property type="entry name" value="CUB"/>
    <property type="match status" value="1"/>
</dbReference>
<reference evidence="4" key="1">
    <citation type="submission" date="2021-10" db="EMBL/GenBank/DDBJ databases">
        <title>Tropical sea cucumber genome reveals ecological adaptation and Cuvierian tubules defense mechanism.</title>
        <authorList>
            <person name="Chen T."/>
        </authorList>
    </citation>
    <scope>NUCLEOTIDE SEQUENCE</scope>
    <source>
        <strain evidence="4">Nanhai2018</strain>
        <tissue evidence="4">Muscle</tissue>
    </source>
</reference>
<dbReference type="GO" id="GO:0005615">
    <property type="term" value="C:extracellular space"/>
    <property type="evidence" value="ECO:0007669"/>
    <property type="project" value="TreeGrafter"/>
</dbReference>
<dbReference type="Gene3D" id="2.60.120.290">
    <property type="entry name" value="Spermadhesin, CUB domain"/>
    <property type="match status" value="1"/>
</dbReference>
<dbReference type="Pfam" id="PF00431">
    <property type="entry name" value="CUB"/>
    <property type="match status" value="1"/>
</dbReference>
<proteinExistence type="predicted"/>
<dbReference type="InterPro" id="IPR035914">
    <property type="entry name" value="Sperma_CUB_dom_sf"/>
</dbReference>
<evidence type="ECO:0000256" key="2">
    <source>
        <dbReference type="PROSITE-ProRule" id="PRU00059"/>
    </source>
</evidence>
<accession>A0A9Q1H930</accession>
<dbReference type="InterPro" id="IPR000859">
    <property type="entry name" value="CUB_dom"/>
</dbReference>
<organism evidence="4 5">
    <name type="scientific">Holothuria leucospilota</name>
    <name type="common">Black long sea cucumber</name>
    <name type="synonym">Mertensiothuria leucospilota</name>
    <dbReference type="NCBI Taxonomy" id="206669"/>
    <lineage>
        <taxon>Eukaryota</taxon>
        <taxon>Metazoa</taxon>
        <taxon>Echinodermata</taxon>
        <taxon>Eleutherozoa</taxon>
        <taxon>Echinozoa</taxon>
        <taxon>Holothuroidea</taxon>
        <taxon>Aspidochirotacea</taxon>
        <taxon>Aspidochirotida</taxon>
        <taxon>Holothuriidae</taxon>
        <taxon>Holothuria</taxon>
    </lineage>
</organism>
<evidence type="ECO:0000313" key="4">
    <source>
        <dbReference type="EMBL" id="KAJ8036811.1"/>
    </source>
</evidence>